<dbReference type="InterPro" id="IPR002099">
    <property type="entry name" value="MutL/Mlh/PMS"/>
</dbReference>
<dbReference type="NCBIfam" id="TIGR00585">
    <property type="entry name" value="mutl"/>
    <property type="match status" value="1"/>
</dbReference>
<name>A0A5B8J6H3_9RHOB</name>
<evidence type="ECO:0000259" key="7">
    <source>
        <dbReference type="SMART" id="SM01340"/>
    </source>
</evidence>
<dbReference type="Gene3D" id="3.30.1370.100">
    <property type="entry name" value="MutL, C-terminal domain, regulatory subdomain"/>
    <property type="match status" value="1"/>
</dbReference>
<dbReference type="InterPro" id="IPR042120">
    <property type="entry name" value="MutL_C_dimsub"/>
</dbReference>
<dbReference type="Pfam" id="PF13589">
    <property type="entry name" value="HATPase_c_3"/>
    <property type="match status" value="1"/>
</dbReference>
<dbReference type="PANTHER" id="PTHR10073:SF12">
    <property type="entry name" value="DNA MISMATCH REPAIR PROTEIN MLH1"/>
    <property type="match status" value="1"/>
</dbReference>
<reference evidence="8 9" key="1">
    <citation type="submission" date="2019-07" db="EMBL/GenBank/DDBJ databases">
        <title>Litoreibacter alkalisoli sp. nov., isolated from saline-alkaline soil.</title>
        <authorList>
            <person name="Wang S."/>
            <person name="Xu L."/>
            <person name="Xing Y.-T."/>
            <person name="Sun J.-Q."/>
        </authorList>
    </citation>
    <scope>NUCLEOTIDE SEQUENCE [LARGE SCALE GENOMIC DNA]</scope>
    <source>
        <strain evidence="8 9">LN3S51</strain>
    </source>
</reference>
<dbReference type="OrthoDB" id="9763467at2"/>
<dbReference type="SMART" id="SM00853">
    <property type="entry name" value="MutL_C"/>
    <property type="match status" value="1"/>
</dbReference>
<dbReference type="AlphaFoldDB" id="A0A5B8J6H3"/>
<dbReference type="KEGG" id="lit:FPZ52_10120"/>
<dbReference type="GO" id="GO:0016887">
    <property type="term" value="F:ATP hydrolysis activity"/>
    <property type="evidence" value="ECO:0007669"/>
    <property type="project" value="InterPro"/>
</dbReference>
<dbReference type="HAMAP" id="MF_00149">
    <property type="entry name" value="DNA_mis_repair"/>
    <property type="match status" value="1"/>
</dbReference>
<evidence type="ECO:0000256" key="5">
    <source>
        <dbReference type="HAMAP-Rule" id="MF_00149"/>
    </source>
</evidence>
<dbReference type="InterPro" id="IPR020568">
    <property type="entry name" value="Ribosomal_Su5_D2-typ_SF"/>
</dbReference>
<evidence type="ECO:0000256" key="3">
    <source>
        <dbReference type="ARBA" id="ARBA00022763"/>
    </source>
</evidence>
<keyword evidence="4 5" id="KW-0234">DNA repair</keyword>
<dbReference type="GO" id="GO:0004519">
    <property type="term" value="F:endonuclease activity"/>
    <property type="evidence" value="ECO:0007669"/>
    <property type="project" value="UniProtKB-KW"/>
</dbReference>
<dbReference type="InterPro" id="IPR014790">
    <property type="entry name" value="MutL_C"/>
</dbReference>
<dbReference type="InterPro" id="IPR042121">
    <property type="entry name" value="MutL_C_regsub"/>
</dbReference>
<dbReference type="Gene3D" id="3.30.230.10">
    <property type="match status" value="1"/>
</dbReference>
<sequence length="616" mass="65962">MQARDNKIGADRPKIAQLDDAAINRIAAGEVVERPASAVKELVENALDAGASRISVDYADGGKTLIRITDDGHGMSADDLPLALSRHATSKIDGSDLLNIHSFGFRGEALPSLGAVGRLSLASRVAGGDGAVLSVSGGQSDPVRPIALPVGTRVELRDLFYATPARLKFLRTDRAEAQAIGDVVKRLAMAEPFVSFILRDVSGDGDGRVVFRADAESGDLFDALHGRLSKVIGRDFAENALRISAEREALSLTGYAALPTYSRGAAVAQYLFVNGRPVRDRMLTGALRAAYQDFLSRDRHPVAALFIDCPPTKVDVNVHPAKSEVRFRDPGLARGLIVSALRHALAEAGHRSSTTVAGATLGAMRPESTTGPARIYQMDRPSQAGRTVSYAAQAPACETPGFAEASAPSARFEAVIEPESQPNDLPLGAARAQVHENYIIAQTEDGMVIVDQHAAHERLVYEKLKRQMAENGVPAQALLIPEIVELGANEATQLLDHADVLAKMGLTLESFGPGTIAVRETPAILGTVNAEALLKDILDELEDQNDSQLLQSKIEAVLSRVACHGSIRSGRRMQADEMNALLREMEATPHSGQCNHGRPTYVELKLADIERLFGRT</sequence>
<protein>
    <recommendedName>
        <fullName evidence="2 5">DNA mismatch repair protein MutL</fullName>
    </recommendedName>
</protein>
<evidence type="ECO:0000313" key="9">
    <source>
        <dbReference type="Proteomes" id="UP000318483"/>
    </source>
</evidence>
<comment type="function">
    <text evidence="5">This protein is involved in the repair of mismatches in DNA. It is required for dam-dependent methyl-directed DNA mismatch repair. May act as a 'molecular matchmaker', a protein that promotes the formation of a stable complex between two or more DNA-binding proteins in an ATP-dependent manner without itself being part of a final effector complex.</text>
</comment>
<dbReference type="RefSeq" id="WP_146365316.1">
    <property type="nucleotide sequence ID" value="NZ_CP042261.1"/>
</dbReference>
<dbReference type="Gene3D" id="3.30.1540.20">
    <property type="entry name" value="MutL, C-terminal domain, dimerisation subdomain"/>
    <property type="match status" value="1"/>
</dbReference>
<dbReference type="InterPro" id="IPR014762">
    <property type="entry name" value="DNA_mismatch_repair_CS"/>
</dbReference>
<evidence type="ECO:0000313" key="8">
    <source>
        <dbReference type="EMBL" id="QDY69940.1"/>
    </source>
</evidence>
<dbReference type="GO" id="GO:0030983">
    <property type="term" value="F:mismatched DNA binding"/>
    <property type="evidence" value="ECO:0007669"/>
    <property type="project" value="InterPro"/>
</dbReference>
<dbReference type="GO" id="GO:0006298">
    <property type="term" value="P:mismatch repair"/>
    <property type="evidence" value="ECO:0007669"/>
    <property type="project" value="UniProtKB-UniRule"/>
</dbReference>
<keyword evidence="3 5" id="KW-0227">DNA damage</keyword>
<keyword evidence="8" id="KW-0378">Hydrolase</keyword>
<dbReference type="InterPro" id="IPR037198">
    <property type="entry name" value="MutL_C_sf"/>
</dbReference>
<dbReference type="InterPro" id="IPR020667">
    <property type="entry name" value="DNA_mismatch_repair_MutL"/>
</dbReference>
<dbReference type="EMBL" id="CP042261">
    <property type="protein sequence ID" value="QDY69940.1"/>
    <property type="molecule type" value="Genomic_DNA"/>
</dbReference>
<dbReference type="NCBIfam" id="NF000953">
    <property type="entry name" value="PRK00095.2-4"/>
    <property type="match status" value="1"/>
</dbReference>
<evidence type="ECO:0000256" key="4">
    <source>
        <dbReference type="ARBA" id="ARBA00023204"/>
    </source>
</evidence>
<gene>
    <name evidence="5 8" type="primary">mutL</name>
    <name evidence="8" type="ORF">FPZ52_10120</name>
</gene>
<dbReference type="InterPro" id="IPR038973">
    <property type="entry name" value="MutL/Mlh/Pms-like"/>
</dbReference>
<dbReference type="InterPro" id="IPR013507">
    <property type="entry name" value="DNA_mismatch_S5_2-like"/>
</dbReference>
<dbReference type="Pfam" id="PF01119">
    <property type="entry name" value="DNA_mis_repair"/>
    <property type="match status" value="1"/>
</dbReference>
<dbReference type="GO" id="GO:0140664">
    <property type="term" value="F:ATP-dependent DNA damage sensor activity"/>
    <property type="evidence" value="ECO:0007669"/>
    <property type="project" value="InterPro"/>
</dbReference>
<organism evidence="8 9">
    <name type="scientific">Qingshengfaniella alkalisoli</name>
    <dbReference type="NCBI Taxonomy" id="2599296"/>
    <lineage>
        <taxon>Bacteria</taxon>
        <taxon>Pseudomonadati</taxon>
        <taxon>Pseudomonadota</taxon>
        <taxon>Alphaproteobacteria</taxon>
        <taxon>Rhodobacterales</taxon>
        <taxon>Paracoccaceae</taxon>
        <taxon>Qingshengfaniella</taxon>
    </lineage>
</organism>
<dbReference type="CDD" id="cd00782">
    <property type="entry name" value="MutL_Trans"/>
    <property type="match status" value="1"/>
</dbReference>
<evidence type="ECO:0000256" key="2">
    <source>
        <dbReference type="ARBA" id="ARBA00021975"/>
    </source>
</evidence>
<dbReference type="PROSITE" id="PS00058">
    <property type="entry name" value="DNA_MISMATCH_REPAIR_1"/>
    <property type="match status" value="1"/>
</dbReference>
<dbReference type="FunFam" id="3.30.565.10:FF:000003">
    <property type="entry name" value="DNA mismatch repair endonuclease MutL"/>
    <property type="match status" value="1"/>
</dbReference>
<dbReference type="Gene3D" id="3.30.565.10">
    <property type="entry name" value="Histidine kinase-like ATPase, C-terminal domain"/>
    <property type="match status" value="1"/>
</dbReference>
<dbReference type="Pfam" id="PF08676">
    <property type="entry name" value="MutL_C"/>
    <property type="match status" value="1"/>
</dbReference>
<dbReference type="Proteomes" id="UP000318483">
    <property type="component" value="Chromosome"/>
</dbReference>
<evidence type="ECO:0000256" key="1">
    <source>
        <dbReference type="ARBA" id="ARBA00006082"/>
    </source>
</evidence>
<dbReference type="GO" id="GO:0005524">
    <property type="term" value="F:ATP binding"/>
    <property type="evidence" value="ECO:0007669"/>
    <property type="project" value="InterPro"/>
</dbReference>
<keyword evidence="9" id="KW-1185">Reference proteome</keyword>
<dbReference type="SUPFAM" id="SSF55874">
    <property type="entry name" value="ATPase domain of HSP90 chaperone/DNA topoisomerase II/histidine kinase"/>
    <property type="match status" value="1"/>
</dbReference>
<evidence type="ECO:0000259" key="6">
    <source>
        <dbReference type="SMART" id="SM00853"/>
    </source>
</evidence>
<comment type="similarity">
    <text evidence="1 5">Belongs to the DNA mismatch repair MutL/HexB family.</text>
</comment>
<dbReference type="SMART" id="SM01340">
    <property type="entry name" value="DNA_mis_repair"/>
    <property type="match status" value="1"/>
</dbReference>
<dbReference type="InterPro" id="IPR014721">
    <property type="entry name" value="Ribsml_uS5_D2-typ_fold_subgr"/>
</dbReference>
<dbReference type="GO" id="GO:0032300">
    <property type="term" value="C:mismatch repair complex"/>
    <property type="evidence" value="ECO:0007669"/>
    <property type="project" value="InterPro"/>
</dbReference>
<keyword evidence="8" id="KW-0540">Nuclease</keyword>
<proteinExistence type="inferred from homology"/>
<dbReference type="InterPro" id="IPR036890">
    <property type="entry name" value="HATPase_C_sf"/>
</dbReference>
<dbReference type="SUPFAM" id="SSF54211">
    <property type="entry name" value="Ribosomal protein S5 domain 2-like"/>
    <property type="match status" value="1"/>
</dbReference>
<feature type="domain" description="DNA mismatch repair protein S5" evidence="7">
    <location>
        <begin position="228"/>
        <end position="346"/>
    </location>
</feature>
<feature type="domain" description="MutL C-terminal dimerisation" evidence="6">
    <location>
        <begin position="430"/>
        <end position="573"/>
    </location>
</feature>
<dbReference type="PANTHER" id="PTHR10073">
    <property type="entry name" value="DNA MISMATCH REPAIR PROTEIN MLH, PMS, MUTL"/>
    <property type="match status" value="1"/>
</dbReference>
<keyword evidence="8" id="KW-0255">Endonuclease</keyword>
<accession>A0A5B8J6H3</accession>
<dbReference type="CDD" id="cd16926">
    <property type="entry name" value="HATPase_MutL-MLH-PMS-like"/>
    <property type="match status" value="1"/>
</dbReference>
<dbReference type="SUPFAM" id="SSF118116">
    <property type="entry name" value="DNA mismatch repair protein MutL"/>
    <property type="match status" value="1"/>
</dbReference>